<accession>A0A0A9DUS0</accession>
<dbReference type="EMBL" id="GBRH01208480">
    <property type="protein sequence ID" value="JAD89415.1"/>
    <property type="molecule type" value="Transcribed_RNA"/>
</dbReference>
<protein>
    <submittedName>
        <fullName evidence="1">Uncharacterized protein</fullName>
    </submittedName>
</protein>
<name>A0A0A9DUS0_ARUDO</name>
<proteinExistence type="predicted"/>
<organism evidence="1">
    <name type="scientific">Arundo donax</name>
    <name type="common">Giant reed</name>
    <name type="synonym">Donax arundinaceus</name>
    <dbReference type="NCBI Taxonomy" id="35708"/>
    <lineage>
        <taxon>Eukaryota</taxon>
        <taxon>Viridiplantae</taxon>
        <taxon>Streptophyta</taxon>
        <taxon>Embryophyta</taxon>
        <taxon>Tracheophyta</taxon>
        <taxon>Spermatophyta</taxon>
        <taxon>Magnoliopsida</taxon>
        <taxon>Liliopsida</taxon>
        <taxon>Poales</taxon>
        <taxon>Poaceae</taxon>
        <taxon>PACMAD clade</taxon>
        <taxon>Arundinoideae</taxon>
        <taxon>Arundineae</taxon>
        <taxon>Arundo</taxon>
    </lineage>
</organism>
<reference evidence="1" key="2">
    <citation type="journal article" date="2015" name="Data Brief">
        <title>Shoot transcriptome of the giant reed, Arundo donax.</title>
        <authorList>
            <person name="Barrero R.A."/>
            <person name="Guerrero F.D."/>
            <person name="Moolhuijzen P."/>
            <person name="Goolsby J.A."/>
            <person name="Tidwell J."/>
            <person name="Bellgard S.E."/>
            <person name="Bellgard M.I."/>
        </authorList>
    </citation>
    <scope>NUCLEOTIDE SEQUENCE</scope>
    <source>
        <tissue evidence="1">Shoot tissue taken approximately 20 cm above the soil surface</tissue>
    </source>
</reference>
<sequence>MYTAASPVTMQAHASPICIELGELNIKLILFFNVFPNIQSIYSVQIRSALCVNLTANICCPVLHFLCIYWRLWSQLPLVLQPQQLQVHRGVLLIHGLASSQYFNEVTARYTPAPTGYVKPTL</sequence>
<dbReference type="AlphaFoldDB" id="A0A0A9DUS0"/>
<evidence type="ECO:0000313" key="1">
    <source>
        <dbReference type="EMBL" id="JAD89415.1"/>
    </source>
</evidence>
<reference evidence="1" key="1">
    <citation type="submission" date="2014-09" db="EMBL/GenBank/DDBJ databases">
        <authorList>
            <person name="Magalhaes I.L.F."/>
            <person name="Oliveira U."/>
            <person name="Santos F.R."/>
            <person name="Vidigal T.H.D.A."/>
            <person name="Brescovit A.D."/>
            <person name="Santos A.J."/>
        </authorList>
    </citation>
    <scope>NUCLEOTIDE SEQUENCE</scope>
    <source>
        <tissue evidence="1">Shoot tissue taken approximately 20 cm above the soil surface</tissue>
    </source>
</reference>